<dbReference type="PROSITE" id="PS51257">
    <property type="entry name" value="PROKAR_LIPOPROTEIN"/>
    <property type="match status" value="1"/>
</dbReference>
<dbReference type="EMBL" id="QSGO01000005">
    <property type="protein sequence ID" value="RHB36003.1"/>
    <property type="molecule type" value="Genomic_DNA"/>
</dbReference>
<evidence type="ECO:0000256" key="2">
    <source>
        <dbReference type="ARBA" id="ARBA00022801"/>
    </source>
</evidence>
<dbReference type="NCBIfam" id="TIGR04183">
    <property type="entry name" value="Por_Secre_tail"/>
    <property type="match status" value="1"/>
</dbReference>
<dbReference type="InterPro" id="IPR011050">
    <property type="entry name" value="Pectin_lyase_fold/virulence"/>
</dbReference>
<evidence type="ECO:0000256" key="4">
    <source>
        <dbReference type="RuleBase" id="RU361169"/>
    </source>
</evidence>
<keyword evidence="3 4" id="KW-0326">Glycosidase</keyword>
<dbReference type="Pfam" id="PF00295">
    <property type="entry name" value="Glyco_hydro_28"/>
    <property type="match status" value="1"/>
</dbReference>
<comment type="caution">
    <text evidence="6">The sequence shown here is derived from an EMBL/GenBank/DDBJ whole genome shotgun (WGS) entry which is preliminary data.</text>
</comment>
<feature type="chain" id="PRO_5019374618" evidence="5">
    <location>
        <begin position="24"/>
        <end position="657"/>
    </location>
</feature>
<dbReference type="GO" id="GO:0005975">
    <property type="term" value="P:carbohydrate metabolic process"/>
    <property type="evidence" value="ECO:0007669"/>
    <property type="project" value="InterPro"/>
</dbReference>
<evidence type="ECO:0000256" key="5">
    <source>
        <dbReference type="SAM" id="SignalP"/>
    </source>
</evidence>
<evidence type="ECO:0000313" key="6">
    <source>
        <dbReference type="EMBL" id="RHB36003.1"/>
    </source>
</evidence>
<keyword evidence="2 4" id="KW-0378">Hydrolase</keyword>
<protein>
    <submittedName>
        <fullName evidence="6">T9SS C-terminal target domain-containing protein</fullName>
    </submittedName>
</protein>
<dbReference type="GO" id="GO:0004650">
    <property type="term" value="F:polygalacturonase activity"/>
    <property type="evidence" value="ECO:0007669"/>
    <property type="project" value="InterPro"/>
</dbReference>
<comment type="similarity">
    <text evidence="1 4">Belongs to the glycosyl hydrolase 28 family.</text>
</comment>
<name>A0A413VR12_9BACE</name>
<reference evidence="6 7" key="1">
    <citation type="submission" date="2018-08" db="EMBL/GenBank/DDBJ databases">
        <title>A genome reference for cultivated species of the human gut microbiota.</title>
        <authorList>
            <person name="Zou Y."/>
            <person name="Xue W."/>
            <person name="Luo G."/>
        </authorList>
    </citation>
    <scope>NUCLEOTIDE SEQUENCE [LARGE SCALE GENOMIC DNA]</scope>
    <source>
        <strain evidence="6 7">AM40-30BH</strain>
    </source>
</reference>
<dbReference type="SUPFAM" id="SSF51126">
    <property type="entry name" value="Pectin lyase-like"/>
    <property type="match status" value="1"/>
</dbReference>
<dbReference type="Proteomes" id="UP000284379">
    <property type="component" value="Unassembled WGS sequence"/>
</dbReference>
<dbReference type="Gene3D" id="2.160.20.10">
    <property type="entry name" value="Single-stranded right-handed beta-helix, Pectin lyase-like"/>
    <property type="match status" value="2"/>
</dbReference>
<dbReference type="InterPro" id="IPR006626">
    <property type="entry name" value="PbH1"/>
</dbReference>
<organism evidence="6 7">
    <name type="scientific">Bacteroides nordii</name>
    <dbReference type="NCBI Taxonomy" id="291645"/>
    <lineage>
        <taxon>Bacteria</taxon>
        <taxon>Pseudomonadati</taxon>
        <taxon>Bacteroidota</taxon>
        <taxon>Bacteroidia</taxon>
        <taxon>Bacteroidales</taxon>
        <taxon>Bacteroidaceae</taxon>
        <taxon>Bacteroides</taxon>
    </lineage>
</organism>
<evidence type="ECO:0000256" key="3">
    <source>
        <dbReference type="ARBA" id="ARBA00023295"/>
    </source>
</evidence>
<gene>
    <name evidence="6" type="ORF">DW888_09230</name>
</gene>
<keyword evidence="5" id="KW-0732">Signal</keyword>
<dbReference type="InterPro" id="IPR000743">
    <property type="entry name" value="Glyco_hydro_28"/>
</dbReference>
<dbReference type="AlphaFoldDB" id="A0A413VR12"/>
<evidence type="ECO:0000313" key="7">
    <source>
        <dbReference type="Proteomes" id="UP000284379"/>
    </source>
</evidence>
<sequence length="657" mass="74447">MKHKMKSFGLLFFLGMISCTSNAGEVNGDLRTVLDAQINNSVIDIPKGTYILDLKDGKQPYLFSYKKNVQVKGNGSTIICNYQKQAFSFEYCEDMVFSDLTIEYDPPCSTQGTITQMSADAKTLQVEIHEGYPMLNPETVQNRVHFFDKNTRELIWNLYTNEIKDPIVYLEDRKVQVNLTMPKVGTYEVGDFVVFNNIPTTYVGHCIIMNHCKNLTMSGITIYDSPAFHFAEHYCENTHYYRCIIDRKVDDPKYPQDRLRPGIADGIHSKHATIGPTIEECVIQYTNDDPIAINGNFYPVYRVDKEYKQLYILARDYNLADVTIKKDENVVVVSNDGVYRGEAKPTRVTLSADPTAEDIKKCLSYFKDIKDTRYIRTVMVRFSAEDWDKVSNVSPGDVIYSTDRIGAGFRVINNKIGHVPGRGILIKSSDGKIQNNEITYTGAGAIIIAPEFNWMEAGLSRNLEISGNHIETCMFRQNLKRSQAAAISVVLEASNGDLAPAGGFKNIIIHRNTIKNCPKPCVFLNAIDGGYFYKNTIEPATWVRDHGQNFLIRNDMEYVTKYVKNIVTDKDPVGTGLSQIKHDGEKLVRVDNNGYVSLNGYQEKQVKMRVFDAYGQLILEDSFSGYSSVTLHRLKQGIYIINLICNDESFSKKYSVF</sequence>
<dbReference type="RefSeq" id="WP_122201367.1">
    <property type="nucleotide sequence ID" value="NZ_CABJFV010000005.1"/>
</dbReference>
<feature type="signal peptide" evidence="5">
    <location>
        <begin position="1"/>
        <end position="23"/>
    </location>
</feature>
<dbReference type="InterPro" id="IPR012334">
    <property type="entry name" value="Pectin_lyas_fold"/>
</dbReference>
<dbReference type="SMART" id="SM00710">
    <property type="entry name" value="PbH1"/>
    <property type="match status" value="5"/>
</dbReference>
<accession>A0A413VR12</accession>
<dbReference type="InterPro" id="IPR026444">
    <property type="entry name" value="Secre_tail"/>
</dbReference>
<proteinExistence type="inferred from homology"/>
<evidence type="ECO:0000256" key="1">
    <source>
        <dbReference type="ARBA" id="ARBA00008834"/>
    </source>
</evidence>